<evidence type="ECO:0000313" key="2">
    <source>
        <dbReference type="EMBL" id="MBT0767823.1"/>
    </source>
</evidence>
<keyword evidence="1" id="KW-0812">Transmembrane</keyword>
<sequence>MFLLLIAALILFAVLNAVSRFQQPLVVVLQDPFKLLLKAIVFGVISAVVLVTLITVVLLAVT</sequence>
<gene>
    <name evidence="2" type="ORF">KIH74_02745</name>
</gene>
<feature type="transmembrane region" description="Helical" evidence="1">
    <location>
        <begin position="36"/>
        <end position="61"/>
    </location>
</feature>
<protein>
    <recommendedName>
        <fullName evidence="4">Heme biosynthesis protein HemY</fullName>
    </recommendedName>
</protein>
<proteinExistence type="predicted"/>
<evidence type="ECO:0000256" key="1">
    <source>
        <dbReference type="SAM" id="Phobius"/>
    </source>
</evidence>
<keyword evidence="3" id="KW-1185">Reference proteome</keyword>
<evidence type="ECO:0008006" key="4">
    <source>
        <dbReference type="Google" id="ProtNLM"/>
    </source>
</evidence>
<dbReference type="RefSeq" id="WP_214154039.1">
    <property type="nucleotide sequence ID" value="NZ_JAHBAY010000001.1"/>
</dbReference>
<keyword evidence="1" id="KW-1133">Transmembrane helix</keyword>
<name>A0ABS5T9U6_9ACTN</name>
<evidence type="ECO:0000313" key="3">
    <source>
        <dbReference type="Proteomes" id="UP001197247"/>
    </source>
</evidence>
<keyword evidence="1" id="KW-0472">Membrane</keyword>
<dbReference type="EMBL" id="JAHBAY010000001">
    <property type="protein sequence ID" value="MBT0767823.1"/>
    <property type="molecule type" value="Genomic_DNA"/>
</dbReference>
<organism evidence="2 3">
    <name type="scientific">Kineosporia corallincola</name>
    <dbReference type="NCBI Taxonomy" id="2835133"/>
    <lineage>
        <taxon>Bacteria</taxon>
        <taxon>Bacillati</taxon>
        <taxon>Actinomycetota</taxon>
        <taxon>Actinomycetes</taxon>
        <taxon>Kineosporiales</taxon>
        <taxon>Kineosporiaceae</taxon>
        <taxon>Kineosporia</taxon>
    </lineage>
</organism>
<reference evidence="2 3" key="1">
    <citation type="submission" date="2021-05" db="EMBL/GenBank/DDBJ databases">
        <title>Kineosporia and Streptomyces sp. nov. two new marine actinobacteria isolated from Coral.</title>
        <authorList>
            <person name="Buangrab K."/>
            <person name="Sutthacheep M."/>
            <person name="Yeemin T."/>
            <person name="Harunari E."/>
            <person name="Igarashi Y."/>
            <person name="Kanchanasin P."/>
            <person name="Tanasupawat S."/>
            <person name="Phongsopitanun W."/>
        </authorList>
    </citation>
    <scope>NUCLEOTIDE SEQUENCE [LARGE SCALE GENOMIC DNA]</scope>
    <source>
        <strain evidence="2 3">J2-2</strain>
    </source>
</reference>
<dbReference type="Proteomes" id="UP001197247">
    <property type="component" value="Unassembled WGS sequence"/>
</dbReference>
<comment type="caution">
    <text evidence="2">The sequence shown here is derived from an EMBL/GenBank/DDBJ whole genome shotgun (WGS) entry which is preliminary data.</text>
</comment>
<accession>A0ABS5T9U6</accession>